<dbReference type="EMBL" id="VFWZ01000001">
    <property type="protein sequence ID" value="TPN89305.1"/>
    <property type="molecule type" value="Genomic_DNA"/>
</dbReference>
<proteinExistence type="predicted"/>
<evidence type="ECO:0000313" key="1">
    <source>
        <dbReference type="EMBL" id="TPN89305.1"/>
    </source>
</evidence>
<reference evidence="1 2" key="1">
    <citation type="submission" date="2019-06" db="EMBL/GenBank/DDBJ databases">
        <authorList>
            <person name="Meng X."/>
        </authorList>
    </citation>
    <scope>NUCLEOTIDE SEQUENCE [LARGE SCALE GENOMIC DNA]</scope>
    <source>
        <strain evidence="1 2">M625</strain>
    </source>
</reference>
<dbReference type="RefSeq" id="WP_140589810.1">
    <property type="nucleotide sequence ID" value="NZ_VFWZ01000001.1"/>
</dbReference>
<sequence>MNNITRIVLASLLCFVSFTFGFQKPQKKPLVRGEDPVAHTVFDNVHSYRASINSNLETVTNAYQSYINQIDTISGLPKVKKRIRLSALLSAYDDIPNVKEVFTKEPNVYVPVKEASIQYIQCLTELKILYSSTLRYYFRESYKNDDYKEAKKMNPQLMSAFYGFFQAQYDLKKEIIAIGKEKGYYLKDHKVTKMSSIPSVAYQIKLEGCDKGKEMAEHSFKQKEYKIISYGLPSFDADDSYETYKTKMKQKYGIRFVEIGCIVSGYHLCYNERMRELLNQKFKKDIFDTDK</sequence>
<evidence type="ECO:0000313" key="2">
    <source>
        <dbReference type="Proteomes" id="UP000315540"/>
    </source>
</evidence>
<keyword evidence="2" id="KW-1185">Reference proteome</keyword>
<dbReference type="Pfam" id="PF12889">
    <property type="entry name" value="DUF3829"/>
    <property type="match status" value="1"/>
</dbReference>
<protein>
    <submittedName>
        <fullName evidence="1">DUF3829 domain-containing protein</fullName>
    </submittedName>
</protein>
<dbReference type="AlphaFoldDB" id="A0A504JLN7"/>
<gene>
    <name evidence="1" type="ORF">FHK87_03500</name>
</gene>
<accession>A0A504JLN7</accession>
<dbReference type="OrthoDB" id="1366312at2"/>
<comment type="caution">
    <text evidence="1">The sequence shown here is derived from an EMBL/GenBank/DDBJ whole genome shotgun (WGS) entry which is preliminary data.</text>
</comment>
<organism evidence="1 2">
    <name type="scientific">Aquimarina algicola</name>
    <dbReference type="NCBI Taxonomy" id="2589995"/>
    <lineage>
        <taxon>Bacteria</taxon>
        <taxon>Pseudomonadati</taxon>
        <taxon>Bacteroidota</taxon>
        <taxon>Flavobacteriia</taxon>
        <taxon>Flavobacteriales</taxon>
        <taxon>Flavobacteriaceae</taxon>
        <taxon>Aquimarina</taxon>
    </lineage>
</organism>
<name>A0A504JLN7_9FLAO</name>
<dbReference type="InterPro" id="IPR024291">
    <property type="entry name" value="DUF3829"/>
</dbReference>
<dbReference type="Proteomes" id="UP000315540">
    <property type="component" value="Unassembled WGS sequence"/>
</dbReference>